<keyword evidence="1" id="KW-0175">Coiled coil</keyword>
<accession>A0A8F3AF68</accession>
<dbReference type="EMBL" id="CP076749">
    <property type="protein sequence ID" value="QWW21660.1"/>
    <property type="molecule type" value="Genomic_DNA"/>
</dbReference>
<gene>
    <name evidence="2" type="ORF">CA7LBN_000406</name>
</gene>
<dbReference type="AlphaFoldDB" id="A0A8F3AF68"/>
<reference evidence="2" key="1">
    <citation type="submission" date="2021-06" db="EMBL/GenBank/DDBJ databases">
        <title>Candida auris outbreak in lebanese hospital.</title>
        <authorList>
            <person name="Finianos M."/>
        </authorList>
    </citation>
    <scope>NUCLEOTIDE SEQUENCE</scope>
    <source>
        <strain evidence="2">CA7LBN</strain>
    </source>
</reference>
<evidence type="ECO:0000313" key="2">
    <source>
        <dbReference type="EMBL" id="QWW21660.1"/>
    </source>
</evidence>
<organism evidence="2">
    <name type="scientific">Candidozyma auris</name>
    <name type="common">Yeast</name>
    <name type="synonym">Candida auris</name>
    <dbReference type="NCBI Taxonomy" id="498019"/>
    <lineage>
        <taxon>Eukaryota</taxon>
        <taxon>Fungi</taxon>
        <taxon>Dikarya</taxon>
        <taxon>Ascomycota</taxon>
        <taxon>Saccharomycotina</taxon>
        <taxon>Pichiomycetes</taxon>
        <taxon>Metschnikowiaceae</taxon>
        <taxon>Candidozyma</taxon>
    </lineage>
</organism>
<protein>
    <submittedName>
        <fullName evidence="2">Uncharacterized protein</fullName>
    </submittedName>
</protein>
<evidence type="ECO:0000256" key="1">
    <source>
        <dbReference type="SAM" id="Coils"/>
    </source>
</evidence>
<proteinExistence type="predicted"/>
<dbReference type="Proteomes" id="UP000825438">
    <property type="component" value="Chromosome I"/>
</dbReference>
<feature type="coiled-coil region" evidence="1">
    <location>
        <begin position="94"/>
        <end position="160"/>
    </location>
</feature>
<name>A0A8F3AF68_CANAR</name>
<sequence>MCNLLLNSKDRSFYTSMSTNTSSQGPSHRDLLVQAKQQQKQDLLDSAKASDNLVRTVNAIVRANSVANSPNCPSLLDKITTIHEIDAEIDRQLKRDISANYEQLIQAKEKLSKELKRSKGALKYGKEEGTSLVEILQRKAETLDQELRVLEHSLKLIQSRNGD</sequence>